<dbReference type="SMART" id="SM00771">
    <property type="entry name" value="ZipA_C"/>
    <property type="match status" value="1"/>
</dbReference>
<sequence length="301" mass="33988">MEMDDLRWILLGVAIVIVVAVYLFSRVRKKDQNYSPLDAANDVPSFSATEESENNEWMHGVGPVKVVSSSPYDADDIQNENNFDEAVQSTPEKTFREKTYQPEPYSEREQDKDVEPADESFDGSRSIEQPLIEEPAAEEIPAEEPVVKKQKSATPQVDVAIDDVVSVYVLAQQDEIIKGEKVLSASYALHLDYGDMKIFHRHNQTTDRKIQFSMANIQQPGFFEIDHMNEMETKGVSFFMQANLVDNPSDVLDEMLICAHSLSTMLDAVLCDAQRKVLDEESATALREKVKYLESIKAQSV</sequence>
<evidence type="ECO:0000256" key="7">
    <source>
        <dbReference type="ARBA" id="ARBA00023306"/>
    </source>
</evidence>
<keyword evidence="2 9" id="KW-0997">Cell inner membrane</keyword>
<evidence type="ECO:0000313" key="14">
    <source>
        <dbReference type="Proteomes" id="UP000254266"/>
    </source>
</evidence>
<evidence type="ECO:0000256" key="1">
    <source>
        <dbReference type="ARBA" id="ARBA00022475"/>
    </source>
</evidence>
<keyword evidence="4 9" id="KW-0812">Transmembrane</keyword>
<dbReference type="PANTHER" id="PTHR38685">
    <property type="entry name" value="CELL DIVISION PROTEIN ZIPA"/>
    <property type="match status" value="1"/>
</dbReference>
<feature type="transmembrane region" description="Helical" evidence="11">
    <location>
        <begin position="6"/>
        <end position="24"/>
    </location>
</feature>
<comment type="similarity">
    <text evidence="8">Belongs to the ZipA family.</text>
</comment>
<dbReference type="GO" id="GO:0032153">
    <property type="term" value="C:cell division site"/>
    <property type="evidence" value="ECO:0007669"/>
    <property type="project" value="TreeGrafter"/>
</dbReference>
<evidence type="ECO:0000259" key="12">
    <source>
        <dbReference type="SMART" id="SM00771"/>
    </source>
</evidence>
<dbReference type="InterPro" id="IPR011919">
    <property type="entry name" value="Cell_div_ZipA"/>
</dbReference>
<evidence type="ECO:0000256" key="11">
    <source>
        <dbReference type="SAM" id="Phobius"/>
    </source>
</evidence>
<comment type="subcellular location">
    <subcellularLocation>
        <location evidence="9">Cell inner membrane</location>
        <topology evidence="9">Single-pass type I membrane protein</topology>
    </subcellularLocation>
</comment>
<evidence type="ECO:0000256" key="10">
    <source>
        <dbReference type="SAM" id="MobiDB-lite"/>
    </source>
</evidence>
<evidence type="ECO:0000256" key="6">
    <source>
        <dbReference type="ARBA" id="ARBA00023136"/>
    </source>
</evidence>
<dbReference type="GO" id="GO:0005886">
    <property type="term" value="C:plasma membrane"/>
    <property type="evidence" value="ECO:0007669"/>
    <property type="project" value="UniProtKB-SubCell"/>
</dbReference>
<dbReference type="PANTHER" id="PTHR38685:SF1">
    <property type="entry name" value="CELL DIVISION PROTEIN ZIPA"/>
    <property type="match status" value="1"/>
</dbReference>
<accession>A0A370DJT3</accession>
<evidence type="ECO:0000256" key="5">
    <source>
        <dbReference type="ARBA" id="ARBA00022989"/>
    </source>
</evidence>
<reference evidence="13 14" key="1">
    <citation type="journal article" date="2018" name="ISME J.">
        <title>Endosymbiont genomes yield clues of tubeworm success.</title>
        <authorList>
            <person name="Li Y."/>
            <person name="Liles M.R."/>
            <person name="Halanych K.M."/>
        </authorList>
    </citation>
    <scope>NUCLEOTIDE SEQUENCE [LARGE SCALE GENOMIC DNA]</scope>
    <source>
        <strain evidence="13">A1464</strain>
    </source>
</reference>
<dbReference type="SUPFAM" id="SSF64383">
    <property type="entry name" value="Cell-division protein ZipA, C-terminal domain"/>
    <property type="match status" value="1"/>
</dbReference>
<evidence type="ECO:0000256" key="3">
    <source>
        <dbReference type="ARBA" id="ARBA00022618"/>
    </source>
</evidence>
<keyword evidence="3 8" id="KW-0132">Cell division</keyword>
<name>A0A370DJT3_9GAMM</name>
<evidence type="ECO:0000256" key="2">
    <source>
        <dbReference type="ARBA" id="ARBA00022519"/>
    </source>
</evidence>
<dbReference type="InterPro" id="IPR007449">
    <property type="entry name" value="ZipA_FtsZ-bd_C"/>
</dbReference>
<dbReference type="Pfam" id="PF04354">
    <property type="entry name" value="ZipA_C"/>
    <property type="match status" value="1"/>
</dbReference>
<dbReference type="Gene3D" id="3.30.1400.10">
    <property type="entry name" value="ZipA, C-terminal FtsZ-binding domain"/>
    <property type="match status" value="1"/>
</dbReference>
<evidence type="ECO:0000256" key="8">
    <source>
        <dbReference type="RuleBase" id="RU003612"/>
    </source>
</evidence>
<organism evidence="13 14">
    <name type="scientific">endosymbiont of Galathealinum brachiosum</name>
    <dbReference type="NCBI Taxonomy" id="2200906"/>
    <lineage>
        <taxon>Bacteria</taxon>
        <taxon>Pseudomonadati</taxon>
        <taxon>Pseudomonadota</taxon>
        <taxon>Gammaproteobacteria</taxon>
        <taxon>sulfur-oxidizing symbionts</taxon>
    </lineage>
</organism>
<feature type="region of interest" description="Disordered" evidence="10">
    <location>
        <begin position="82"/>
        <end position="125"/>
    </location>
</feature>
<keyword evidence="5 11" id="KW-1133">Transmembrane helix</keyword>
<proteinExistence type="inferred from homology"/>
<feature type="region of interest" description="Disordered" evidence="10">
    <location>
        <begin position="134"/>
        <end position="153"/>
    </location>
</feature>
<keyword evidence="14" id="KW-1185">Reference proteome</keyword>
<keyword evidence="7 8" id="KW-0131">Cell cycle</keyword>
<gene>
    <name evidence="13" type="primary">zipA</name>
    <name evidence="13" type="ORF">DIZ80_02765</name>
</gene>
<feature type="domain" description="ZipA C-terminal FtsZ-binding" evidence="12">
    <location>
        <begin position="161"/>
        <end position="290"/>
    </location>
</feature>
<evidence type="ECO:0000313" key="13">
    <source>
        <dbReference type="EMBL" id="RDH84416.1"/>
    </source>
</evidence>
<protein>
    <recommendedName>
        <fullName evidence="8">Cell division protein ZipA</fullName>
    </recommendedName>
</protein>
<evidence type="ECO:0000256" key="4">
    <source>
        <dbReference type="ARBA" id="ARBA00022692"/>
    </source>
</evidence>
<comment type="function">
    <text evidence="8">Essential cell division protein that stabilizes the FtsZ protofilaments by cross-linking them and that serves as a cytoplasmic membrane anchor for the Z ring. Also required for the recruitment to the septal ring of downstream cell division proteins.</text>
</comment>
<keyword evidence="1 9" id="KW-1003">Cell membrane</keyword>
<comment type="caution">
    <text evidence="13">The sequence shown here is derived from an EMBL/GenBank/DDBJ whole genome shotgun (WGS) entry which is preliminary data.</text>
</comment>
<dbReference type="AlphaFoldDB" id="A0A370DJT3"/>
<feature type="compositionally biased region" description="Basic and acidic residues" evidence="10">
    <location>
        <begin position="93"/>
        <end position="115"/>
    </location>
</feature>
<dbReference type="Proteomes" id="UP000254266">
    <property type="component" value="Unassembled WGS sequence"/>
</dbReference>
<dbReference type="NCBIfam" id="TIGR02205">
    <property type="entry name" value="septum_zipA"/>
    <property type="match status" value="1"/>
</dbReference>
<dbReference type="EMBL" id="QFXC01000007">
    <property type="protein sequence ID" value="RDH84416.1"/>
    <property type="molecule type" value="Genomic_DNA"/>
</dbReference>
<dbReference type="InterPro" id="IPR036765">
    <property type="entry name" value="ZipA_FtsZ-bd_C_sf"/>
</dbReference>
<keyword evidence="6 9" id="KW-0472">Membrane</keyword>
<evidence type="ECO:0000256" key="9">
    <source>
        <dbReference type="RuleBase" id="RU003613"/>
    </source>
</evidence>
<dbReference type="GO" id="GO:0000917">
    <property type="term" value="P:division septum assembly"/>
    <property type="evidence" value="ECO:0007669"/>
    <property type="project" value="TreeGrafter"/>
</dbReference>